<dbReference type="Gene3D" id="1.10.10.10">
    <property type="entry name" value="Winged helix-like DNA-binding domain superfamily/Winged helix DNA-binding domain"/>
    <property type="match status" value="1"/>
</dbReference>
<dbReference type="InterPro" id="IPR036527">
    <property type="entry name" value="SCP2_sterol-bd_dom_sf"/>
</dbReference>
<dbReference type="CDD" id="cd00090">
    <property type="entry name" value="HTH_ARSR"/>
    <property type="match status" value="1"/>
</dbReference>
<dbReference type="PANTHER" id="PTHR33204">
    <property type="entry name" value="TRANSCRIPTIONAL REGULATOR, MARR FAMILY"/>
    <property type="match status" value="1"/>
</dbReference>
<dbReference type="EMBL" id="JAAATY010000014">
    <property type="protein sequence ID" value="NRN67365.1"/>
    <property type="molecule type" value="Genomic_DNA"/>
</dbReference>
<accession>A0ABX2F997</accession>
<dbReference type="InterPro" id="IPR036388">
    <property type="entry name" value="WH-like_DNA-bd_sf"/>
</dbReference>
<dbReference type="PANTHER" id="PTHR33204:SF18">
    <property type="entry name" value="TRANSCRIPTIONAL REGULATORY PROTEIN"/>
    <property type="match status" value="1"/>
</dbReference>
<gene>
    <name evidence="5" type="ORF">GC106_46050</name>
</gene>
<evidence type="ECO:0000256" key="3">
    <source>
        <dbReference type="ARBA" id="ARBA00023163"/>
    </source>
</evidence>
<dbReference type="Pfam" id="PF01638">
    <property type="entry name" value="HxlR"/>
    <property type="match status" value="1"/>
</dbReference>
<sequence length="225" mass="23501">MPTKRSYGDPCGVARALDLVGERWALLIVRDLLLGPKRFTDLQVGLTGVPPNVLTTRLNDLREAGVVRKRTLPPPAASQVYELTEWGAGLKPIVLALGLWGAQSPVSRPEGEMGTDSLMLSMLGALEPAAFAPGGGVFDVRLGRESFTVSIGEDVQITRGNAPVPTGTVINTDAATLAALMAGEVGVDAAVAAGRVRLEGDTNACRALLAAVWRSDDSARAHPGV</sequence>
<proteinExistence type="predicted"/>
<evidence type="ECO:0000259" key="4">
    <source>
        <dbReference type="PROSITE" id="PS51118"/>
    </source>
</evidence>
<keyword evidence="3" id="KW-0804">Transcription</keyword>
<evidence type="ECO:0000256" key="2">
    <source>
        <dbReference type="ARBA" id="ARBA00023125"/>
    </source>
</evidence>
<evidence type="ECO:0000256" key="1">
    <source>
        <dbReference type="ARBA" id="ARBA00023015"/>
    </source>
</evidence>
<name>A0ABX2F997_9PSEU</name>
<keyword evidence="1" id="KW-0805">Transcription regulation</keyword>
<feature type="domain" description="HTH hxlR-type" evidence="4">
    <location>
        <begin position="11"/>
        <end position="109"/>
    </location>
</feature>
<protein>
    <submittedName>
        <fullName evidence="5">Helix-turn-helix transcriptional regulator</fullName>
    </submittedName>
</protein>
<dbReference type="Proteomes" id="UP000763557">
    <property type="component" value="Unassembled WGS sequence"/>
</dbReference>
<dbReference type="RefSeq" id="WP_173135071.1">
    <property type="nucleotide sequence ID" value="NZ_CBCSGW010000002.1"/>
</dbReference>
<keyword evidence="2" id="KW-0238">DNA-binding</keyword>
<evidence type="ECO:0000313" key="6">
    <source>
        <dbReference type="Proteomes" id="UP000763557"/>
    </source>
</evidence>
<evidence type="ECO:0000313" key="5">
    <source>
        <dbReference type="EMBL" id="NRN67365.1"/>
    </source>
</evidence>
<dbReference type="Gene3D" id="3.30.1050.10">
    <property type="entry name" value="SCP2 sterol-binding domain"/>
    <property type="match status" value="1"/>
</dbReference>
<dbReference type="InterPro" id="IPR036390">
    <property type="entry name" value="WH_DNA-bd_sf"/>
</dbReference>
<reference evidence="5 6" key="1">
    <citation type="submission" date="2020-01" db="EMBL/GenBank/DDBJ databases">
        <title>Kibdelosporangium persica a novel Actinomycetes from a hot desert in Iran.</title>
        <authorList>
            <person name="Safaei N."/>
            <person name="Zaburannyi N."/>
            <person name="Mueller R."/>
            <person name="Wink J."/>
        </authorList>
    </citation>
    <scope>NUCLEOTIDE SEQUENCE [LARGE SCALE GENOMIC DNA]</scope>
    <source>
        <strain evidence="5 6">4NS15</strain>
    </source>
</reference>
<keyword evidence="6" id="KW-1185">Reference proteome</keyword>
<dbReference type="SUPFAM" id="SSF55718">
    <property type="entry name" value="SCP-like"/>
    <property type="match status" value="1"/>
</dbReference>
<organism evidence="5 6">
    <name type="scientific">Kibdelosporangium persicum</name>
    <dbReference type="NCBI Taxonomy" id="2698649"/>
    <lineage>
        <taxon>Bacteria</taxon>
        <taxon>Bacillati</taxon>
        <taxon>Actinomycetota</taxon>
        <taxon>Actinomycetes</taxon>
        <taxon>Pseudonocardiales</taxon>
        <taxon>Pseudonocardiaceae</taxon>
        <taxon>Kibdelosporangium</taxon>
    </lineage>
</organism>
<comment type="caution">
    <text evidence="5">The sequence shown here is derived from an EMBL/GenBank/DDBJ whole genome shotgun (WGS) entry which is preliminary data.</text>
</comment>
<dbReference type="PROSITE" id="PS51118">
    <property type="entry name" value="HTH_HXLR"/>
    <property type="match status" value="1"/>
</dbReference>
<dbReference type="InterPro" id="IPR002577">
    <property type="entry name" value="HTH_HxlR"/>
</dbReference>
<dbReference type="InterPro" id="IPR011991">
    <property type="entry name" value="ArsR-like_HTH"/>
</dbReference>
<dbReference type="SUPFAM" id="SSF46785">
    <property type="entry name" value="Winged helix' DNA-binding domain"/>
    <property type="match status" value="1"/>
</dbReference>